<feature type="transmembrane region" description="Helical" evidence="1">
    <location>
        <begin position="48"/>
        <end position="69"/>
    </location>
</feature>
<keyword evidence="1" id="KW-0472">Membrane</keyword>
<keyword evidence="1" id="KW-0812">Transmembrane</keyword>
<feature type="transmembrane region" description="Helical" evidence="1">
    <location>
        <begin position="20"/>
        <end position="42"/>
    </location>
</feature>
<evidence type="ECO:0000256" key="1">
    <source>
        <dbReference type="SAM" id="Phobius"/>
    </source>
</evidence>
<proteinExistence type="predicted"/>
<sequence length="75" mass="8563">MIGIEAWKNFFKALGSFLRILLILAATYFISWITTIGIIWLIFKLLNITFTVKVATGIWLALILLECFIKGNRGK</sequence>
<dbReference type="EMBL" id="BK016245">
    <property type="protein sequence ID" value="DAG04840.1"/>
    <property type="molecule type" value="Genomic_DNA"/>
</dbReference>
<name>A0A8S5VDT5_9CAUD</name>
<organism evidence="2">
    <name type="scientific">Siphoviridae sp. ctGa111</name>
    <dbReference type="NCBI Taxonomy" id="2825413"/>
    <lineage>
        <taxon>Viruses</taxon>
        <taxon>Duplodnaviria</taxon>
        <taxon>Heunggongvirae</taxon>
        <taxon>Uroviricota</taxon>
        <taxon>Caudoviricetes</taxon>
    </lineage>
</organism>
<protein>
    <submittedName>
        <fullName evidence="2">Uncharacterized protein</fullName>
    </submittedName>
</protein>
<keyword evidence="1" id="KW-1133">Transmembrane helix</keyword>
<reference evidence="2" key="1">
    <citation type="journal article" date="2021" name="Proc. Natl. Acad. Sci. U.S.A.">
        <title>A Catalog of Tens of Thousands of Viruses from Human Metagenomes Reveals Hidden Associations with Chronic Diseases.</title>
        <authorList>
            <person name="Tisza M.J."/>
            <person name="Buck C.B."/>
        </authorList>
    </citation>
    <scope>NUCLEOTIDE SEQUENCE</scope>
    <source>
        <strain evidence="2">CtGa111</strain>
    </source>
</reference>
<accession>A0A8S5VDT5</accession>
<evidence type="ECO:0000313" key="2">
    <source>
        <dbReference type="EMBL" id="DAG04840.1"/>
    </source>
</evidence>